<evidence type="ECO:0008006" key="3">
    <source>
        <dbReference type="Google" id="ProtNLM"/>
    </source>
</evidence>
<accession>A0A0F9CLF3</accession>
<dbReference type="EMBL" id="LAZR01046045">
    <property type="protein sequence ID" value="KKK97451.1"/>
    <property type="molecule type" value="Genomic_DNA"/>
</dbReference>
<protein>
    <recommendedName>
        <fullName evidence="3">Penicillin-binding protein dimerisation domain-containing protein</fullName>
    </recommendedName>
</protein>
<evidence type="ECO:0000256" key="1">
    <source>
        <dbReference type="SAM" id="MobiDB-lite"/>
    </source>
</evidence>
<dbReference type="AlphaFoldDB" id="A0A0F9CLF3"/>
<name>A0A0F9CLF3_9ZZZZ</name>
<proteinExistence type="predicted"/>
<organism evidence="2">
    <name type="scientific">marine sediment metagenome</name>
    <dbReference type="NCBI Taxonomy" id="412755"/>
    <lineage>
        <taxon>unclassified sequences</taxon>
        <taxon>metagenomes</taxon>
        <taxon>ecological metagenomes</taxon>
    </lineage>
</organism>
<sequence>MAGTYQLRHTTDRPREATRQDRSLCRRSSLLLTLLGALLVALALRVAHLQGLRSDELSEVARKQQKRLIHLPARPGNIFARTRGGHVLLAGSRQVPCIYADPLLLGEEKFIPAVGKLSGILGIPAEEAEAVR</sequence>
<evidence type="ECO:0000313" key="2">
    <source>
        <dbReference type="EMBL" id="KKK97451.1"/>
    </source>
</evidence>
<gene>
    <name evidence="2" type="ORF">LCGC14_2652600</name>
</gene>
<feature type="compositionally biased region" description="Basic and acidic residues" evidence="1">
    <location>
        <begin position="9"/>
        <end position="20"/>
    </location>
</feature>
<feature type="region of interest" description="Disordered" evidence="1">
    <location>
        <begin position="1"/>
        <end position="20"/>
    </location>
</feature>
<comment type="caution">
    <text evidence="2">The sequence shown here is derived from an EMBL/GenBank/DDBJ whole genome shotgun (WGS) entry which is preliminary data.</text>
</comment>
<reference evidence="2" key="1">
    <citation type="journal article" date="2015" name="Nature">
        <title>Complex archaea that bridge the gap between prokaryotes and eukaryotes.</title>
        <authorList>
            <person name="Spang A."/>
            <person name="Saw J.H."/>
            <person name="Jorgensen S.L."/>
            <person name="Zaremba-Niedzwiedzka K."/>
            <person name="Martijn J."/>
            <person name="Lind A.E."/>
            <person name="van Eijk R."/>
            <person name="Schleper C."/>
            <person name="Guy L."/>
            <person name="Ettema T.J."/>
        </authorList>
    </citation>
    <scope>NUCLEOTIDE SEQUENCE</scope>
</reference>